<sequence>MTDDWCAQPERWSLHDDAGVVVADFVQVRGLLRGHDFWWAADLRPAPGADPAVAAAAVRRSLPGWMAELRVTGQEDSFARLLLDASLSRGRYAHHYVWDFARRAPDPAWSEPALPPDLTLVPPEEVSPRRLHRVHRRAYPRTHPDHPAGDFDRLTQLVGGALFGGLLGGSAVALRGRRPVAGIMIGQENGDSSLAASVLPRAGHSVADLALSGPAVVDIFRDPDDAPPGLGALLLRRALALTAKEGEPSLSLTVTEGNPARRVYERTGFTHSHSTVALRLPI</sequence>
<protein>
    <recommendedName>
        <fullName evidence="1">N-acetyltransferase domain-containing protein</fullName>
    </recommendedName>
</protein>
<dbReference type="Proteomes" id="UP000248889">
    <property type="component" value="Unassembled WGS sequence"/>
</dbReference>
<accession>A0A2X0IEN7</accession>
<dbReference type="EMBL" id="QKYN01000098">
    <property type="protein sequence ID" value="RAG82987.1"/>
    <property type="molecule type" value="Genomic_DNA"/>
</dbReference>
<name>A0A2X0IEN7_9ACTN</name>
<dbReference type="Gene3D" id="3.40.630.30">
    <property type="match status" value="1"/>
</dbReference>
<organism evidence="2 3">
    <name type="scientific">Streptacidiphilus pinicola</name>
    <dbReference type="NCBI Taxonomy" id="2219663"/>
    <lineage>
        <taxon>Bacteria</taxon>
        <taxon>Bacillati</taxon>
        <taxon>Actinomycetota</taxon>
        <taxon>Actinomycetes</taxon>
        <taxon>Kitasatosporales</taxon>
        <taxon>Streptomycetaceae</taxon>
        <taxon>Streptacidiphilus</taxon>
    </lineage>
</organism>
<dbReference type="SUPFAM" id="SSF55729">
    <property type="entry name" value="Acyl-CoA N-acyltransferases (Nat)"/>
    <property type="match status" value="1"/>
</dbReference>
<dbReference type="AlphaFoldDB" id="A0A2X0IEN7"/>
<dbReference type="PROSITE" id="PS51186">
    <property type="entry name" value="GNAT"/>
    <property type="match status" value="1"/>
</dbReference>
<reference evidence="2 3" key="1">
    <citation type="submission" date="2018-06" db="EMBL/GenBank/DDBJ databases">
        <title>Streptacidiphilus pinicola sp. nov., isolated from pine grove soil.</title>
        <authorList>
            <person name="Roh S.G."/>
            <person name="Park S."/>
            <person name="Kim M.-K."/>
            <person name="Yun B.-R."/>
            <person name="Park J."/>
            <person name="Kim M.J."/>
            <person name="Kim Y.S."/>
            <person name="Kim S.B."/>
        </authorList>
    </citation>
    <scope>NUCLEOTIDE SEQUENCE [LARGE SCALE GENOMIC DNA]</scope>
    <source>
        <strain evidence="2 3">MMS16-CNU450</strain>
    </source>
</reference>
<dbReference type="GO" id="GO:0016747">
    <property type="term" value="F:acyltransferase activity, transferring groups other than amino-acyl groups"/>
    <property type="evidence" value="ECO:0007669"/>
    <property type="project" value="InterPro"/>
</dbReference>
<keyword evidence="3" id="KW-1185">Reference proteome</keyword>
<proteinExistence type="predicted"/>
<gene>
    <name evidence="2" type="ORF">DN069_24880</name>
</gene>
<comment type="caution">
    <text evidence="2">The sequence shown here is derived from an EMBL/GenBank/DDBJ whole genome shotgun (WGS) entry which is preliminary data.</text>
</comment>
<feature type="domain" description="N-acetyltransferase" evidence="1">
    <location>
        <begin position="118"/>
        <end position="282"/>
    </location>
</feature>
<dbReference type="OrthoDB" id="3355436at2"/>
<dbReference type="InterPro" id="IPR016181">
    <property type="entry name" value="Acyl_CoA_acyltransferase"/>
</dbReference>
<evidence type="ECO:0000313" key="3">
    <source>
        <dbReference type="Proteomes" id="UP000248889"/>
    </source>
</evidence>
<evidence type="ECO:0000259" key="1">
    <source>
        <dbReference type="PROSITE" id="PS51186"/>
    </source>
</evidence>
<evidence type="ECO:0000313" key="2">
    <source>
        <dbReference type="EMBL" id="RAG82987.1"/>
    </source>
</evidence>
<dbReference type="InterPro" id="IPR000182">
    <property type="entry name" value="GNAT_dom"/>
</dbReference>
<dbReference type="RefSeq" id="WP_111504460.1">
    <property type="nucleotide sequence ID" value="NZ_QKYN01000098.1"/>
</dbReference>